<dbReference type="SMART" id="SM00354">
    <property type="entry name" value="HTH_LACI"/>
    <property type="match status" value="1"/>
</dbReference>
<evidence type="ECO:0000259" key="4">
    <source>
        <dbReference type="PROSITE" id="PS50932"/>
    </source>
</evidence>
<dbReference type="InterPro" id="IPR046335">
    <property type="entry name" value="LacI/GalR-like_sensor"/>
</dbReference>
<keyword evidence="3" id="KW-0804">Transcription</keyword>
<keyword evidence="2" id="KW-0238">DNA-binding</keyword>
<dbReference type="EMBL" id="RPFW01000003">
    <property type="protein sequence ID" value="TVZ04435.1"/>
    <property type="molecule type" value="Genomic_DNA"/>
</dbReference>
<feature type="domain" description="HTH lacI-type" evidence="4">
    <location>
        <begin position="51"/>
        <end position="105"/>
    </location>
</feature>
<dbReference type="SUPFAM" id="SSF53822">
    <property type="entry name" value="Periplasmic binding protein-like I"/>
    <property type="match status" value="1"/>
</dbReference>
<dbReference type="InterPro" id="IPR010982">
    <property type="entry name" value="Lambda_DNA-bd_dom_sf"/>
</dbReference>
<evidence type="ECO:0000256" key="3">
    <source>
        <dbReference type="ARBA" id="ARBA00023163"/>
    </source>
</evidence>
<dbReference type="GO" id="GO:0003700">
    <property type="term" value="F:DNA-binding transcription factor activity"/>
    <property type="evidence" value="ECO:0007669"/>
    <property type="project" value="TreeGrafter"/>
</dbReference>
<evidence type="ECO:0000256" key="2">
    <source>
        <dbReference type="ARBA" id="ARBA00023125"/>
    </source>
</evidence>
<organism evidence="5 6">
    <name type="scientific">Trebonia kvetii</name>
    <dbReference type="NCBI Taxonomy" id="2480626"/>
    <lineage>
        <taxon>Bacteria</taxon>
        <taxon>Bacillati</taxon>
        <taxon>Actinomycetota</taxon>
        <taxon>Actinomycetes</taxon>
        <taxon>Streptosporangiales</taxon>
        <taxon>Treboniaceae</taxon>
        <taxon>Trebonia</taxon>
    </lineage>
</organism>
<sequence length="384" mass="41499">MAVNPSFPYRYERFHVASIAVRCTKNSAVLRSFKRFENFELESKGVVVRKTTLAAIAVEAGVSLPTVSKVVNGRPDVAPSTRARVEQLLDQHKYPRTGQRAQRRSGLIDLVFNGLDSPWAVEILRGVEEWGAEHSTAIAVSSVRHGDARPASWTSAIASHHSDGVILVTSTLTGSQLGQLKGAGIPLVVIDPANTPPPDIPSVGATNWAGGLAATEHLLSLGHRRIAAITGPMDMLCSLARLDGYRSALERAGIAVDSLLVRYGDFQHEGGFAHAMELLDLPDRPTAIFAGSDQQAFGVYQAARRHGLRIPDDLSIIGFDELPVSRWASPPLTTVRQPLTEMGRTAAQMLGDLIDGGPLRTNRVELSTELHIRDSTSPPRKEVP</sequence>
<evidence type="ECO:0000313" key="6">
    <source>
        <dbReference type="Proteomes" id="UP000460272"/>
    </source>
</evidence>
<dbReference type="CDD" id="cd01392">
    <property type="entry name" value="HTH_LacI"/>
    <property type="match status" value="1"/>
</dbReference>
<dbReference type="Gene3D" id="1.10.260.40">
    <property type="entry name" value="lambda repressor-like DNA-binding domains"/>
    <property type="match status" value="1"/>
</dbReference>
<dbReference type="AlphaFoldDB" id="A0A6P2C1R8"/>
<reference evidence="5 6" key="1">
    <citation type="submission" date="2018-11" db="EMBL/GenBank/DDBJ databases">
        <title>Trebonia kvetii gen.nov., sp.nov., a novel acidophilic actinobacterium, and proposal of the new actinobacterial family Treboniaceae fam. nov.</title>
        <authorList>
            <person name="Rapoport D."/>
            <person name="Sagova-Mareckova M."/>
            <person name="Sedlacek I."/>
            <person name="Provaznik J."/>
            <person name="Kralova S."/>
            <person name="Pavlinic D."/>
            <person name="Benes V."/>
            <person name="Kopecky J."/>
        </authorList>
    </citation>
    <scope>NUCLEOTIDE SEQUENCE [LARGE SCALE GENOMIC DNA]</scope>
    <source>
        <strain evidence="5 6">15Tr583</strain>
    </source>
</reference>
<dbReference type="PROSITE" id="PS50932">
    <property type="entry name" value="HTH_LACI_2"/>
    <property type="match status" value="1"/>
</dbReference>
<dbReference type="CDD" id="cd06296">
    <property type="entry name" value="PBP1_CatR-like"/>
    <property type="match status" value="1"/>
</dbReference>
<accession>A0A6P2C1R8</accession>
<keyword evidence="6" id="KW-1185">Reference proteome</keyword>
<dbReference type="Pfam" id="PF00356">
    <property type="entry name" value="LacI"/>
    <property type="match status" value="1"/>
</dbReference>
<dbReference type="InterPro" id="IPR000843">
    <property type="entry name" value="HTH_LacI"/>
</dbReference>
<dbReference type="GO" id="GO:0000976">
    <property type="term" value="F:transcription cis-regulatory region binding"/>
    <property type="evidence" value="ECO:0007669"/>
    <property type="project" value="TreeGrafter"/>
</dbReference>
<gene>
    <name evidence="5" type="ORF">EAS64_18905</name>
</gene>
<dbReference type="InterPro" id="IPR028082">
    <property type="entry name" value="Peripla_BP_I"/>
</dbReference>
<dbReference type="SUPFAM" id="SSF47413">
    <property type="entry name" value="lambda repressor-like DNA-binding domains"/>
    <property type="match status" value="1"/>
</dbReference>
<dbReference type="Proteomes" id="UP000460272">
    <property type="component" value="Unassembled WGS sequence"/>
</dbReference>
<dbReference type="OrthoDB" id="3227375at2"/>
<dbReference type="Pfam" id="PF13377">
    <property type="entry name" value="Peripla_BP_3"/>
    <property type="match status" value="1"/>
</dbReference>
<keyword evidence="1" id="KW-0805">Transcription regulation</keyword>
<evidence type="ECO:0000313" key="5">
    <source>
        <dbReference type="EMBL" id="TVZ04435.1"/>
    </source>
</evidence>
<evidence type="ECO:0000256" key="1">
    <source>
        <dbReference type="ARBA" id="ARBA00023015"/>
    </source>
</evidence>
<dbReference type="Gene3D" id="3.40.50.2300">
    <property type="match status" value="2"/>
</dbReference>
<dbReference type="PANTHER" id="PTHR30146:SF153">
    <property type="entry name" value="LACTOSE OPERON REPRESSOR"/>
    <property type="match status" value="1"/>
</dbReference>
<dbReference type="PANTHER" id="PTHR30146">
    <property type="entry name" value="LACI-RELATED TRANSCRIPTIONAL REPRESSOR"/>
    <property type="match status" value="1"/>
</dbReference>
<protein>
    <submittedName>
        <fullName evidence="5">LacI family transcriptional regulator</fullName>
    </submittedName>
</protein>
<comment type="caution">
    <text evidence="5">The sequence shown here is derived from an EMBL/GenBank/DDBJ whole genome shotgun (WGS) entry which is preliminary data.</text>
</comment>
<name>A0A6P2C1R8_9ACTN</name>
<proteinExistence type="predicted"/>